<dbReference type="OrthoDB" id="9804819at2"/>
<gene>
    <name evidence="7" type="primary">drrA_1</name>
    <name evidence="6" type="ORF">I6G29_13395</name>
    <name evidence="7" type="ORF">NCTC11997_00037</name>
</gene>
<keyword evidence="1" id="KW-0813">Transport</keyword>
<keyword evidence="9" id="KW-1185">Reference proteome</keyword>
<dbReference type="EMBL" id="UGSB01000001">
    <property type="protein sequence ID" value="SUA50109.1"/>
    <property type="molecule type" value="Genomic_DNA"/>
</dbReference>
<evidence type="ECO:0000256" key="1">
    <source>
        <dbReference type="ARBA" id="ARBA00022448"/>
    </source>
</evidence>
<keyword evidence="2" id="KW-0472">Membrane</keyword>
<dbReference type="Pfam" id="PF00005">
    <property type="entry name" value="ABC_tran"/>
    <property type="match status" value="1"/>
</dbReference>
<dbReference type="Proteomes" id="UP000594903">
    <property type="component" value="Chromosome"/>
</dbReference>
<dbReference type="Proteomes" id="UP000254603">
    <property type="component" value="Unassembled WGS sequence"/>
</dbReference>
<proteinExistence type="predicted"/>
<dbReference type="PANTHER" id="PTHR42711">
    <property type="entry name" value="ABC TRANSPORTER ATP-BINDING PROTEIN"/>
    <property type="match status" value="1"/>
</dbReference>
<accession>A0A378XBG1</accession>
<dbReference type="GO" id="GO:0016887">
    <property type="term" value="F:ATP hydrolysis activity"/>
    <property type="evidence" value="ECO:0007669"/>
    <property type="project" value="InterPro"/>
</dbReference>
<dbReference type="InterPro" id="IPR003593">
    <property type="entry name" value="AAA+_ATPase"/>
</dbReference>
<sequence>MTKNHDVVMSIEGISKSYDNGFTALKEVNLDIHRGEILALLGPNGAGKTTLIGIITGLVNASSGRVMMDGLDVIKHQRQLRQKIGLVPQELLTESFETVLNTVKFSRGLFGLPPNPQFVEKLLKDLSLWDKRDNKILSLSGGMKRRVLIAKALVHEPSILFLDEPTAGVDVELRHDLWRMVERLAKEEGLTVILTTHYIEEAEDMADRIAIINSGEIVLVEEKDNLMQQLGKKSLRIELLEPLEELPKVLQNHPVALVDDGSALLYTYDKTGEDDEGGYSLSELLGILTVKGIKIRDLVSQKSSLEEIFVSLLANLGSTTKESHAKELRE</sequence>
<dbReference type="GO" id="GO:0005524">
    <property type="term" value="F:ATP binding"/>
    <property type="evidence" value="ECO:0007669"/>
    <property type="project" value="UniProtKB-KW"/>
</dbReference>
<dbReference type="SMART" id="SM00382">
    <property type="entry name" value="AAA"/>
    <property type="match status" value="1"/>
</dbReference>
<protein>
    <submittedName>
        <fullName evidence="6">ABC transporter ATP-binding protein</fullName>
    </submittedName>
    <submittedName>
        <fullName evidence="7">Doxorubicin resistance ATP-binding protein DrrA</fullName>
        <ecNumber evidence="7">3.6.3.-</ecNumber>
    </submittedName>
</protein>
<evidence type="ECO:0000313" key="9">
    <source>
        <dbReference type="Proteomes" id="UP000594903"/>
    </source>
</evidence>
<dbReference type="InterPro" id="IPR003439">
    <property type="entry name" value="ABC_transporter-like_ATP-bd"/>
</dbReference>
<evidence type="ECO:0000259" key="5">
    <source>
        <dbReference type="PROSITE" id="PS50893"/>
    </source>
</evidence>
<evidence type="ECO:0000313" key="6">
    <source>
        <dbReference type="EMBL" id="QPT40073.1"/>
    </source>
</evidence>
<dbReference type="InterPro" id="IPR027417">
    <property type="entry name" value="P-loop_NTPase"/>
</dbReference>
<keyword evidence="3" id="KW-0547">Nucleotide-binding</keyword>
<dbReference type="STRING" id="1122619.GCA_000373745_01375"/>
<evidence type="ECO:0000256" key="4">
    <source>
        <dbReference type="ARBA" id="ARBA00022840"/>
    </source>
</evidence>
<dbReference type="PROSITE" id="PS50893">
    <property type="entry name" value="ABC_TRANSPORTER_2"/>
    <property type="match status" value="1"/>
</dbReference>
<evidence type="ECO:0000256" key="3">
    <source>
        <dbReference type="ARBA" id="ARBA00022741"/>
    </source>
</evidence>
<organism evidence="7 8">
    <name type="scientific">Oligella ureolytica</name>
    <dbReference type="NCBI Taxonomy" id="90244"/>
    <lineage>
        <taxon>Bacteria</taxon>
        <taxon>Pseudomonadati</taxon>
        <taxon>Pseudomonadota</taxon>
        <taxon>Betaproteobacteria</taxon>
        <taxon>Burkholderiales</taxon>
        <taxon>Alcaligenaceae</taxon>
        <taxon>Oligella</taxon>
    </lineage>
</organism>
<dbReference type="EMBL" id="CP065725">
    <property type="protein sequence ID" value="QPT40073.1"/>
    <property type="molecule type" value="Genomic_DNA"/>
</dbReference>
<evidence type="ECO:0000313" key="7">
    <source>
        <dbReference type="EMBL" id="SUA50109.1"/>
    </source>
</evidence>
<reference evidence="7 8" key="1">
    <citation type="submission" date="2018-06" db="EMBL/GenBank/DDBJ databases">
        <authorList>
            <consortium name="Pathogen Informatics"/>
            <person name="Doyle S."/>
        </authorList>
    </citation>
    <scope>NUCLEOTIDE SEQUENCE [LARGE SCALE GENOMIC DNA]</scope>
    <source>
        <strain evidence="7 8">NCTC11997</strain>
    </source>
</reference>
<name>A0A378XBG1_9BURK</name>
<dbReference type="PANTHER" id="PTHR42711:SF10">
    <property type="entry name" value="ABC TRANSPORTER ATP-BINDING PROTEIN"/>
    <property type="match status" value="1"/>
</dbReference>
<reference evidence="6 9" key="2">
    <citation type="submission" date="2020-12" db="EMBL/GenBank/DDBJ databases">
        <title>FDA dAtabase for Regulatory Grade micrObial Sequences (FDA-ARGOS): Supporting development and validation of Infectious Disease Dx tests.</title>
        <authorList>
            <person name="Sproer C."/>
            <person name="Gronow S."/>
            <person name="Severitt S."/>
            <person name="Schroder I."/>
            <person name="Tallon L."/>
            <person name="Sadzewicz L."/>
            <person name="Zhao X."/>
            <person name="Boylan J."/>
            <person name="Ott S."/>
            <person name="Bowen H."/>
            <person name="Vavikolanu K."/>
            <person name="Mehta A."/>
            <person name="Aluvathingal J."/>
            <person name="Nadendla S."/>
            <person name="Lowell S."/>
            <person name="Myers T."/>
            <person name="Yan Y."/>
            <person name="Sichtig H."/>
        </authorList>
    </citation>
    <scope>NUCLEOTIDE SEQUENCE [LARGE SCALE GENOMIC DNA]</scope>
    <source>
        <strain evidence="6 9">FDAARGOS_872</strain>
    </source>
</reference>
<dbReference type="SUPFAM" id="SSF52540">
    <property type="entry name" value="P-loop containing nucleoside triphosphate hydrolases"/>
    <property type="match status" value="1"/>
</dbReference>
<feature type="domain" description="ABC transporter" evidence="5">
    <location>
        <begin position="9"/>
        <end position="239"/>
    </location>
</feature>
<dbReference type="InterPro" id="IPR017871">
    <property type="entry name" value="ABC_transporter-like_CS"/>
</dbReference>
<dbReference type="Gene3D" id="3.40.50.300">
    <property type="entry name" value="P-loop containing nucleotide triphosphate hydrolases"/>
    <property type="match status" value="1"/>
</dbReference>
<keyword evidence="2" id="KW-1003">Cell membrane</keyword>
<dbReference type="EC" id="3.6.3.-" evidence="7"/>
<dbReference type="AlphaFoldDB" id="A0A378XBG1"/>
<dbReference type="PROSITE" id="PS00211">
    <property type="entry name" value="ABC_TRANSPORTER_1"/>
    <property type="match status" value="1"/>
</dbReference>
<dbReference type="InterPro" id="IPR050763">
    <property type="entry name" value="ABC_transporter_ATP-binding"/>
</dbReference>
<evidence type="ECO:0000313" key="8">
    <source>
        <dbReference type="Proteomes" id="UP000254603"/>
    </source>
</evidence>
<dbReference type="RefSeq" id="WP_018574557.1">
    <property type="nucleotide sequence ID" value="NZ_CP065725.1"/>
</dbReference>
<keyword evidence="4 7" id="KW-0067">ATP-binding</keyword>
<evidence type="ECO:0000256" key="2">
    <source>
        <dbReference type="ARBA" id="ARBA00022475"/>
    </source>
</evidence>
<keyword evidence="7" id="KW-0378">Hydrolase</keyword>